<reference evidence="2 3" key="1">
    <citation type="submission" date="2024-08" db="EMBL/GenBank/DDBJ databases">
        <title>Insights into the chromosomal genome structure of Flemingia macrophylla.</title>
        <authorList>
            <person name="Ding Y."/>
            <person name="Zhao Y."/>
            <person name="Bi W."/>
            <person name="Wu M."/>
            <person name="Zhao G."/>
            <person name="Gong Y."/>
            <person name="Li W."/>
            <person name="Zhang P."/>
        </authorList>
    </citation>
    <scope>NUCLEOTIDE SEQUENCE [LARGE SCALE GENOMIC DNA]</scope>
    <source>
        <strain evidence="2">DYQJB</strain>
        <tissue evidence="2">Leaf</tissue>
    </source>
</reference>
<evidence type="ECO:0000313" key="3">
    <source>
        <dbReference type="Proteomes" id="UP001603857"/>
    </source>
</evidence>
<proteinExistence type="predicted"/>
<evidence type="ECO:0000256" key="1">
    <source>
        <dbReference type="SAM" id="MobiDB-lite"/>
    </source>
</evidence>
<organism evidence="2 3">
    <name type="scientific">Flemingia macrophylla</name>
    <dbReference type="NCBI Taxonomy" id="520843"/>
    <lineage>
        <taxon>Eukaryota</taxon>
        <taxon>Viridiplantae</taxon>
        <taxon>Streptophyta</taxon>
        <taxon>Embryophyta</taxon>
        <taxon>Tracheophyta</taxon>
        <taxon>Spermatophyta</taxon>
        <taxon>Magnoliopsida</taxon>
        <taxon>eudicotyledons</taxon>
        <taxon>Gunneridae</taxon>
        <taxon>Pentapetalae</taxon>
        <taxon>rosids</taxon>
        <taxon>fabids</taxon>
        <taxon>Fabales</taxon>
        <taxon>Fabaceae</taxon>
        <taxon>Papilionoideae</taxon>
        <taxon>50 kb inversion clade</taxon>
        <taxon>NPAAA clade</taxon>
        <taxon>indigoferoid/millettioid clade</taxon>
        <taxon>Phaseoleae</taxon>
        <taxon>Flemingia</taxon>
    </lineage>
</organism>
<name>A0ABD1LWR5_9FABA</name>
<gene>
    <name evidence="2" type="ORF">Fmac_021314</name>
</gene>
<dbReference type="Proteomes" id="UP001603857">
    <property type="component" value="Unassembled WGS sequence"/>
</dbReference>
<protein>
    <submittedName>
        <fullName evidence="2">Uncharacterized protein</fullName>
    </submittedName>
</protein>
<accession>A0ABD1LWR5</accession>
<comment type="caution">
    <text evidence="2">The sequence shown here is derived from an EMBL/GenBank/DDBJ whole genome shotgun (WGS) entry which is preliminary data.</text>
</comment>
<keyword evidence="3" id="KW-1185">Reference proteome</keyword>
<evidence type="ECO:0000313" key="2">
    <source>
        <dbReference type="EMBL" id="KAL2327887.1"/>
    </source>
</evidence>
<sequence>MHSFTKTHSFSLQQGEILFVEHKPPPLQAPSDGTGVHPLCSLDPTLPSSSLTTLPSPSSNFAPSTTYWTTSRRCSPPPSSAATKSSLINQIDRFIVELVACTFDPRYIGGRVIAGEDARVSRTTLVTLFFSHSAGLGAFDGGLQSNITLSSLDLSRNLVGDAGATVSPLWAESMAQKATGEEPLSSEDPSNLHTFS</sequence>
<feature type="compositionally biased region" description="Polar residues" evidence="1">
    <location>
        <begin position="187"/>
        <end position="196"/>
    </location>
</feature>
<dbReference type="EMBL" id="JBGMDY010000007">
    <property type="protein sequence ID" value="KAL2327887.1"/>
    <property type="molecule type" value="Genomic_DNA"/>
</dbReference>
<dbReference type="AlphaFoldDB" id="A0ABD1LWR5"/>
<feature type="region of interest" description="Disordered" evidence="1">
    <location>
        <begin position="177"/>
        <end position="196"/>
    </location>
</feature>